<dbReference type="Pfam" id="PF13807">
    <property type="entry name" value="GNVR"/>
    <property type="match status" value="1"/>
</dbReference>
<accession>D2QRK9</accession>
<evidence type="ECO:0000256" key="1">
    <source>
        <dbReference type="ARBA" id="ARBA00004651"/>
    </source>
</evidence>
<dbReference type="InterPro" id="IPR032807">
    <property type="entry name" value="GNVR"/>
</dbReference>
<evidence type="ECO:0000313" key="9">
    <source>
        <dbReference type="EMBL" id="ADB40914.1"/>
    </source>
</evidence>
<dbReference type="eggNOG" id="COG3206">
    <property type="taxonomic scope" value="Bacteria"/>
</dbReference>
<dbReference type="PANTHER" id="PTHR32309">
    <property type="entry name" value="TYROSINE-PROTEIN KINASE"/>
    <property type="match status" value="1"/>
</dbReference>
<feature type="transmembrane region" description="Helical" evidence="6">
    <location>
        <begin position="331"/>
        <end position="350"/>
    </location>
</feature>
<proteinExistence type="predicted"/>
<reference evidence="9 10" key="1">
    <citation type="journal article" date="2010" name="Stand. Genomic Sci.">
        <title>Complete genome sequence of Spirosoma linguale type strain (1).</title>
        <authorList>
            <person name="Lail K."/>
            <person name="Sikorski J."/>
            <person name="Saunders E."/>
            <person name="Lapidus A."/>
            <person name="Glavina Del Rio T."/>
            <person name="Copeland A."/>
            <person name="Tice H."/>
            <person name="Cheng J.-F."/>
            <person name="Lucas S."/>
            <person name="Nolan M."/>
            <person name="Bruce D."/>
            <person name="Goodwin L."/>
            <person name="Pitluck S."/>
            <person name="Ivanova N."/>
            <person name="Mavromatis K."/>
            <person name="Ovchinnikova G."/>
            <person name="Pati A."/>
            <person name="Chen A."/>
            <person name="Palaniappan K."/>
            <person name="Land M."/>
            <person name="Hauser L."/>
            <person name="Chang Y.-J."/>
            <person name="Jeffries C.D."/>
            <person name="Chain P."/>
            <person name="Brettin T."/>
            <person name="Detter J.C."/>
            <person name="Schuetze A."/>
            <person name="Rohde M."/>
            <person name="Tindall B.J."/>
            <person name="Goeker M."/>
            <person name="Bristow J."/>
            <person name="Eisen J.A."/>
            <person name="Markowitz V."/>
            <person name="Hugenholtz P."/>
            <person name="Kyrpides N.C."/>
            <person name="Klenk H.-P."/>
            <person name="Chen F."/>
        </authorList>
    </citation>
    <scope>NUCLEOTIDE SEQUENCE [LARGE SCALE GENOMIC DNA]</scope>
    <source>
        <strain evidence="10">ATCC 33905 / DSM 74 / LMG 10896 / Claus 1</strain>
    </source>
</reference>
<evidence type="ECO:0000313" key="10">
    <source>
        <dbReference type="Proteomes" id="UP000002028"/>
    </source>
</evidence>
<evidence type="ECO:0000256" key="2">
    <source>
        <dbReference type="ARBA" id="ARBA00022475"/>
    </source>
</evidence>
<keyword evidence="5 6" id="KW-0472">Membrane</keyword>
<dbReference type="KEGG" id="sli:Slin_4936"/>
<dbReference type="InterPro" id="IPR003856">
    <property type="entry name" value="LPS_length_determ_N"/>
</dbReference>
<protein>
    <submittedName>
        <fullName evidence="9">Lipopolysaccharide biosynthesis protein</fullName>
    </submittedName>
</protein>
<gene>
    <name evidence="9" type="ordered locus">Slin_4936</name>
</gene>
<comment type="subcellular location">
    <subcellularLocation>
        <location evidence="1">Cell membrane</location>
        <topology evidence="1">Multi-pass membrane protein</topology>
    </subcellularLocation>
</comment>
<evidence type="ECO:0000259" key="7">
    <source>
        <dbReference type="Pfam" id="PF02706"/>
    </source>
</evidence>
<evidence type="ECO:0000256" key="4">
    <source>
        <dbReference type="ARBA" id="ARBA00022989"/>
    </source>
</evidence>
<name>D2QRK9_SPILD</name>
<dbReference type="InterPro" id="IPR050445">
    <property type="entry name" value="Bact_polysacc_biosynth/exp"/>
</dbReference>
<keyword evidence="10" id="KW-1185">Reference proteome</keyword>
<dbReference type="PANTHER" id="PTHR32309:SF13">
    <property type="entry name" value="FERRIC ENTEROBACTIN TRANSPORT PROTEIN FEPE"/>
    <property type="match status" value="1"/>
</dbReference>
<dbReference type="HOGENOM" id="CLU_062217_1_0_10"/>
<dbReference type="GO" id="GO:0004713">
    <property type="term" value="F:protein tyrosine kinase activity"/>
    <property type="evidence" value="ECO:0007669"/>
    <property type="project" value="TreeGrafter"/>
</dbReference>
<organism evidence="9 10">
    <name type="scientific">Spirosoma linguale (strain ATCC 33905 / DSM 74 / LMG 10896 / Claus 1)</name>
    <dbReference type="NCBI Taxonomy" id="504472"/>
    <lineage>
        <taxon>Bacteria</taxon>
        <taxon>Pseudomonadati</taxon>
        <taxon>Bacteroidota</taxon>
        <taxon>Cytophagia</taxon>
        <taxon>Cytophagales</taxon>
        <taxon>Cytophagaceae</taxon>
        <taxon>Spirosoma</taxon>
    </lineage>
</organism>
<dbReference type="GO" id="GO:0005886">
    <property type="term" value="C:plasma membrane"/>
    <property type="evidence" value="ECO:0007669"/>
    <property type="project" value="UniProtKB-SubCell"/>
</dbReference>
<dbReference type="EMBL" id="CP001769">
    <property type="protein sequence ID" value="ADB40914.1"/>
    <property type="molecule type" value="Genomic_DNA"/>
</dbReference>
<dbReference type="STRING" id="504472.Slin_4936"/>
<feature type="transmembrane region" description="Helical" evidence="6">
    <location>
        <begin position="35"/>
        <end position="52"/>
    </location>
</feature>
<keyword evidence="3 6" id="KW-0812">Transmembrane</keyword>
<evidence type="ECO:0000259" key="8">
    <source>
        <dbReference type="Pfam" id="PF13807"/>
    </source>
</evidence>
<dbReference type="AlphaFoldDB" id="D2QRK9"/>
<dbReference type="RefSeq" id="WP_012929415.1">
    <property type="nucleotide sequence ID" value="NC_013730.1"/>
</dbReference>
<dbReference type="Proteomes" id="UP000002028">
    <property type="component" value="Chromosome"/>
</dbReference>
<keyword evidence="4 6" id="KW-1133">Transmembrane helix</keyword>
<keyword evidence="2" id="KW-1003">Cell membrane</keyword>
<evidence type="ECO:0000256" key="5">
    <source>
        <dbReference type="ARBA" id="ARBA00023136"/>
    </source>
</evidence>
<evidence type="ECO:0000256" key="3">
    <source>
        <dbReference type="ARBA" id="ARBA00022692"/>
    </source>
</evidence>
<sequence>MSVTEAQKQENREEDEIEIRLSDIVQFLKDSRRRVLLGSIVGLIIGALYAFSKPNVYTSQVTVMPELQAKAGGLGGLGGLAGLAGIDLNSATGGTMDAIRPDLYPDVLKSIPFALYLLSQPVYSEKLQAKMTLQEFINRVNRSWIKDLFAGGSKDAENRKLDPKNFSKAIQITKEQEDLVKIVQTNMSAAYDKKTGILTLAATESDPVVAATEVRLSLEYLTNYIVTYRTEKARKQVAFLTKRVSEAKGRYQSAEYALSSYRDRNRSLFLQTAKLEEQRLQADYLLEQSVYNELSKQLEQAKIKVQEETPVFKVLEPPVVPLRKSAPKRTFIMLGFAIAGVFVTLIILLTKRLLHTNSTSVL</sequence>
<feature type="domain" description="Tyrosine-protein kinase G-rich" evidence="8">
    <location>
        <begin position="279"/>
        <end position="352"/>
    </location>
</feature>
<dbReference type="Pfam" id="PF02706">
    <property type="entry name" value="Wzz"/>
    <property type="match status" value="1"/>
</dbReference>
<evidence type="ECO:0000256" key="6">
    <source>
        <dbReference type="SAM" id="Phobius"/>
    </source>
</evidence>
<feature type="domain" description="Polysaccharide chain length determinant N-terminal" evidence="7">
    <location>
        <begin position="18"/>
        <end position="70"/>
    </location>
</feature>